<dbReference type="PANTHER" id="PTHR43531">
    <property type="entry name" value="PROTEIN ICFG"/>
    <property type="match status" value="1"/>
</dbReference>
<dbReference type="GO" id="GO:0007165">
    <property type="term" value="P:signal transduction"/>
    <property type="evidence" value="ECO:0007669"/>
    <property type="project" value="UniProtKB-KW"/>
</dbReference>
<dbReference type="GO" id="GO:0004888">
    <property type="term" value="F:transmembrane signaling receptor activity"/>
    <property type="evidence" value="ECO:0007669"/>
    <property type="project" value="InterPro"/>
</dbReference>
<feature type="transmembrane region" description="Helical" evidence="6">
    <location>
        <begin position="44"/>
        <end position="67"/>
    </location>
</feature>
<dbReference type="CDD" id="cd11386">
    <property type="entry name" value="MCP_signal"/>
    <property type="match status" value="1"/>
</dbReference>
<gene>
    <name evidence="9" type="ORF">GCM10011494_32900</name>
</gene>
<keyword evidence="6" id="KW-0812">Transmembrane</keyword>
<organism evidence="9 10">
    <name type="scientific">Novosphingobium endophyticum</name>
    <dbReference type="NCBI Taxonomy" id="1955250"/>
    <lineage>
        <taxon>Bacteria</taxon>
        <taxon>Pseudomonadati</taxon>
        <taxon>Pseudomonadota</taxon>
        <taxon>Alphaproteobacteria</taxon>
        <taxon>Sphingomonadales</taxon>
        <taxon>Sphingomonadaceae</taxon>
        <taxon>Novosphingobium</taxon>
    </lineage>
</organism>
<evidence type="ECO:0000259" key="7">
    <source>
        <dbReference type="PROSITE" id="PS50111"/>
    </source>
</evidence>
<keyword evidence="6" id="KW-0472">Membrane</keyword>
<dbReference type="InterPro" id="IPR004089">
    <property type="entry name" value="MCPsignal_dom"/>
</dbReference>
<evidence type="ECO:0000313" key="9">
    <source>
        <dbReference type="EMBL" id="GGC11538.1"/>
    </source>
</evidence>
<feature type="transmembrane region" description="Helical" evidence="6">
    <location>
        <begin position="73"/>
        <end position="98"/>
    </location>
</feature>
<comment type="similarity">
    <text evidence="3">Belongs to the methyl-accepting chemotaxis (MCP) protein family.</text>
</comment>
<dbReference type="InterPro" id="IPR004090">
    <property type="entry name" value="Chemotax_Me-accpt_rcpt"/>
</dbReference>
<dbReference type="InterPro" id="IPR051310">
    <property type="entry name" value="MCP_chemotaxis"/>
</dbReference>
<dbReference type="GO" id="GO:0016020">
    <property type="term" value="C:membrane"/>
    <property type="evidence" value="ECO:0007669"/>
    <property type="project" value="UniProtKB-SubCell"/>
</dbReference>
<evidence type="ECO:0000256" key="1">
    <source>
        <dbReference type="ARBA" id="ARBA00004370"/>
    </source>
</evidence>
<reference evidence="9" key="2">
    <citation type="submission" date="2020-09" db="EMBL/GenBank/DDBJ databases">
        <authorList>
            <person name="Sun Q."/>
            <person name="Zhou Y."/>
        </authorList>
    </citation>
    <scope>NUCLEOTIDE SEQUENCE</scope>
    <source>
        <strain evidence="9">CGMCC 1.15095</strain>
    </source>
</reference>
<sequence length="502" mass="52558">MLKTPGEENGYNASYPGDFRVNPTQRGTKMLEWFEKEASIRSKFTTLLAVHTGLAGVGVVTTTLALTQGLPGAVLLGTVGLAFAGTIATVLLASRLICTPYVNTVERMEALAAGDTRSEIAYTEYRDCVGRMTKAMATFRDNAAEAEQGREDQQALVEVLSRGLKALASNQLDCQIRAAFPAAYEELRRDFNHAVDSLAAAMAAVRGSASAVLTGASEIHSASDDLSQRNARQAASLEETSATMDQVTQGVNRSAEAAVEAQKSITNAHVEATEGGAVVARAVDAMGAIERSAEEISQIIGVIDGIAFQTNLLALNAGVEAARAGDAGKGFAVVANEVRALAQRSADAAKDITALITASTEQVKSGVGLVGETGTLLTKIVSRVGEINALVSDIASSGQSQAASLHQVNAAVADLDRVTQQNAAMVEESTAAARSLTDEARELTNIVSRFETGRQSRSADIARRVSPPPPAKAARRPKAVPPVSVGATALKVIEPHEDWSEF</sequence>
<evidence type="ECO:0000313" key="10">
    <source>
        <dbReference type="Proteomes" id="UP000608154"/>
    </source>
</evidence>
<keyword evidence="2" id="KW-0145">Chemotaxis</keyword>
<accession>A0A916TUM4</accession>
<feature type="region of interest" description="Disordered" evidence="5">
    <location>
        <begin position="454"/>
        <end position="482"/>
    </location>
</feature>
<dbReference type="PRINTS" id="PR00260">
    <property type="entry name" value="CHEMTRNSDUCR"/>
</dbReference>
<evidence type="ECO:0008006" key="11">
    <source>
        <dbReference type="Google" id="ProtNLM"/>
    </source>
</evidence>
<proteinExistence type="inferred from homology"/>
<keyword evidence="4" id="KW-0807">Transducer</keyword>
<comment type="caution">
    <text evidence="9">The sequence shown here is derived from an EMBL/GenBank/DDBJ whole genome shotgun (WGS) entry which is preliminary data.</text>
</comment>
<dbReference type="SMART" id="SM00304">
    <property type="entry name" value="HAMP"/>
    <property type="match status" value="2"/>
</dbReference>
<dbReference type="Proteomes" id="UP000608154">
    <property type="component" value="Unassembled WGS sequence"/>
</dbReference>
<dbReference type="Gene3D" id="1.10.287.950">
    <property type="entry name" value="Methyl-accepting chemotaxis protein"/>
    <property type="match status" value="1"/>
</dbReference>
<dbReference type="PROSITE" id="PS50885">
    <property type="entry name" value="HAMP"/>
    <property type="match status" value="2"/>
</dbReference>
<dbReference type="EMBL" id="BMHK01000030">
    <property type="protein sequence ID" value="GGC11538.1"/>
    <property type="molecule type" value="Genomic_DNA"/>
</dbReference>
<keyword evidence="10" id="KW-1185">Reference proteome</keyword>
<dbReference type="FunFam" id="1.10.287.950:FF:000001">
    <property type="entry name" value="Methyl-accepting chemotaxis sensory transducer"/>
    <property type="match status" value="1"/>
</dbReference>
<evidence type="ECO:0000256" key="3">
    <source>
        <dbReference type="ARBA" id="ARBA00029447"/>
    </source>
</evidence>
<evidence type="ECO:0000256" key="2">
    <source>
        <dbReference type="ARBA" id="ARBA00022500"/>
    </source>
</evidence>
<evidence type="ECO:0000256" key="6">
    <source>
        <dbReference type="SAM" id="Phobius"/>
    </source>
</evidence>
<evidence type="ECO:0000256" key="5">
    <source>
        <dbReference type="SAM" id="MobiDB-lite"/>
    </source>
</evidence>
<dbReference type="Gene3D" id="6.10.340.10">
    <property type="match status" value="1"/>
</dbReference>
<comment type="subcellular location">
    <subcellularLocation>
        <location evidence="1">Membrane</location>
    </subcellularLocation>
</comment>
<dbReference type="InterPro" id="IPR003660">
    <property type="entry name" value="HAMP_dom"/>
</dbReference>
<dbReference type="Pfam" id="PF00015">
    <property type="entry name" value="MCPsignal"/>
    <property type="match status" value="1"/>
</dbReference>
<evidence type="ECO:0000256" key="4">
    <source>
        <dbReference type="PROSITE-ProRule" id="PRU00284"/>
    </source>
</evidence>
<evidence type="ECO:0000259" key="8">
    <source>
        <dbReference type="PROSITE" id="PS50885"/>
    </source>
</evidence>
<feature type="domain" description="Methyl-accepting transducer" evidence="7">
    <location>
        <begin position="208"/>
        <end position="437"/>
    </location>
</feature>
<dbReference type="PANTHER" id="PTHR43531:SF11">
    <property type="entry name" value="METHYL-ACCEPTING CHEMOTAXIS PROTEIN 3"/>
    <property type="match status" value="1"/>
</dbReference>
<keyword evidence="6" id="KW-1133">Transmembrane helix</keyword>
<feature type="domain" description="HAMP" evidence="8">
    <location>
        <begin position="157"/>
        <end position="203"/>
    </location>
</feature>
<dbReference type="GO" id="GO:0006935">
    <property type="term" value="P:chemotaxis"/>
    <property type="evidence" value="ECO:0007669"/>
    <property type="project" value="UniProtKB-KW"/>
</dbReference>
<dbReference type="AlphaFoldDB" id="A0A916TUM4"/>
<dbReference type="SUPFAM" id="SSF58104">
    <property type="entry name" value="Methyl-accepting chemotaxis protein (MCP) signaling domain"/>
    <property type="match status" value="1"/>
</dbReference>
<feature type="domain" description="HAMP" evidence="8">
    <location>
        <begin position="95"/>
        <end position="148"/>
    </location>
</feature>
<protein>
    <recommendedName>
        <fullName evidence="11">Methyl-accepting chemotaxis protein</fullName>
    </recommendedName>
</protein>
<dbReference type="PROSITE" id="PS50111">
    <property type="entry name" value="CHEMOTAXIS_TRANSDUC_2"/>
    <property type="match status" value="1"/>
</dbReference>
<name>A0A916TUM4_9SPHN</name>
<dbReference type="SMART" id="SM00283">
    <property type="entry name" value="MA"/>
    <property type="match status" value="1"/>
</dbReference>
<reference evidence="9" key="1">
    <citation type="journal article" date="2014" name="Int. J. Syst. Evol. Microbiol.">
        <title>Complete genome sequence of Corynebacterium casei LMG S-19264T (=DSM 44701T), isolated from a smear-ripened cheese.</title>
        <authorList>
            <consortium name="US DOE Joint Genome Institute (JGI-PGF)"/>
            <person name="Walter F."/>
            <person name="Albersmeier A."/>
            <person name="Kalinowski J."/>
            <person name="Ruckert C."/>
        </authorList>
    </citation>
    <scope>NUCLEOTIDE SEQUENCE</scope>
    <source>
        <strain evidence="9">CGMCC 1.15095</strain>
    </source>
</reference>